<reference evidence="6" key="2">
    <citation type="submission" date="2020-11" db="EMBL/GenBank/DDBJ databases">
        <authorList>
            <person name="McCartney M.A."/>
            <person name="Auch B."/>
            <person name="Kono T."/>
            <person name="Mallez S."/>
            <person name="Becker A."/>
            <person name="Gohl D.M."/>
            <person name="Silverstein K.A.T."/>
            <person name="Koren S."/>
            <person name="Bechman K.B."/>
            <person name="Herman A."/>
            <person name="Abrahante J.E."/>
            <person name="Garbe J."/>
        </authorList>
    </citation>
    <scope>NUCLEOTIDE SEQUENCE</scope>
    <source>
        <strain evidence="6">Duluth1</strain>
        <tissue evidence="6">Whole animal</tissue>
    </source>
</reference>
<feature type="transmembrane region" description="Helical" evidence="5">
    <location>
        <begin position="53"/>
        <end position="74"/>
    </location>
</feature>
<evidence type="ECO:0000256" key="2">
    <source>
        <dbReference type="ARBA" id="ARBA00022692"/>
    </source>
</evidence>
<keyword evidence="7" id="KW-1185">Reference proteome</keyword>
<dbReference type="PANTHER" id="PTHR23112">
    <property type="entry name" value="G PROTEIN-COUPLED RECEPTOR 157-RELATED"/>
    <property type="match status" value="1"/>
</dbReference>
<feature type="transmembrane region" description="Helical" evidence="5">
    <location>
        <begin position="94"/>
        <end position="114"/>
    </location>
</feature>
<proteinExistence type="predicted"/>
<gene>
    <name evidence="6" type="ORF">DPMN_125887</name>
</gene>
<dbReference type="Pfam" id="PF05462">
    <property type="entry name" value="Dicty_CAR"/>
    <property type="match status" value="1"/>
</dbReference>
<keyword evidence="3 5" id="KW-1133">Transmembrane helix</keyword>
<comment type="caution">
    <text evidence="6">The sequence shown here is derived from an EMBL/GenBank/DDBJ whole genome shotgun (WGS) entry which is preliminary data.</text>
</comment>
<dbReference type="SUPFAM" id="SSF81321">
    <property type="entry name" value="Family A G protein-coupled receptor-like"/>
    <property type="match status" value="1"/>
</dbReference>
<dbReference type="GO" id="GO:0004930">
    <property type="term" value="F:G protein-coupled receptor activity"/>
    <property type="evidence" value="ECO:0007669"/>
    <property type="project" value="TreeGrafter"/>
</dbReference>
<dbReference type="GO" id="GO:0007189">
    <property type="term" value="P:adenylate cyclase-activating G protein-coupled receptor signaling pathway"/>
    <property type="evidence" value="ECO:0007669"/>
    <property type="project" value="TreeGrafter"/>
</dbReference>
<feature type="transmembrane region" description="Helical" evidence="5">
    <location>
        <begin position="20"/>
        <end position="41"/>
    </location>
</feature>
<dbReference type="InterPro" id="IPR022343">
    <property type="entry name" value="GCR1-cAMP_receptor"/>
</dbReference>
<dbReference type="PANTHER" id="PTHR23112:SF47">
    <property type="entry name" value="G-PROTEIN COUPLED RECEPTOR 157"/>
    <property type="match status" value="1"/>
</dbReference>
<dbReference type="Gene3D" id="1.20.1070.10">
    <property type="entry name" value="Rhodopsin 7-helix transmembrane proteins"/>
    <property type="match status" value="1"/>
</dbReference>
<evidence type="ECO:0000313" key="6">
    <source>
        <dbReference type="EMBL" id="KAH3824059.1"/>
    </source>
</evidence>
<evidence type="ECO:0000256" key="5">
    <source>
        <dbReference type="SAM" id="Phobius"/>
    </source>
</evidence>
<evidence type="ECO:0000313" key="7">
    <source>
        <dbReference type="Proteomes" id="UP000828390"/>
    </source>
</evidence>
<dbReference type="GO" id="GO:0005886">
    <property type="term" value="C:plasma membrane"/>
    <property type="evidence" value="ECO:0007669"/>
    <property type="project" value="TreeGrafter"/>
</dbReference>
<organism evidence="6 7">
    <name type="scientific">Dreissena polymorpha</name>
    <name type="common">Zebra mussel</name>
    <name type="synonym">Mytilus polymorpha</name>
    <dbReference type="NCBI Taxonomy" id="45954"/>
    <lineage>
        <taxon>Eukaryota</taxon>
        <taxon>Metazoa</taxon>
        <taxon>Spiralia</taxon>
        <taxon>Lophotrochozoa</taxon>
        <taxon>Mollusca</taxon>
        <taxon>Bivalvia</taxon>
        <taxon>Autobranchia</taxon>
        <taxon>Heteroconchia</taxon>
        <taxon>Euheterodonta</taxon>
        <taxon>Imparidentia</taxon>
        <taxon>Neoheterodontei</taxon>
        <taxon>Myida</taxon>
        <taxon>Dreissenoidea</taxon>
        <taxon>Dreissenidae</taxon>
        <taxon>Dreissena</taxon>
    </lineage>
</organism>
<sequence length="159" mass="17213">MSREDNATNNSLSFNQSCVSAVSCGLSIFGAIGIFLTFALCPGIRNTARKLMTFLTIADFLQTSGYLASIVVHGFGDHVSEKLFCTVQSAVTTYSSLVSFFLTVAIAVYLFTAVNRREVSSTRVLVVSNVVSWTVPGNHLTIFKAFHPLNLLHVSPDLA</sequence>
<dbReference type="EMBL" id="JAIWYP010000005">
    <property type="protein sequence ID" value="KAH3824059.1"/>
    <property type="molecule type" value="Genomic_DNA"/>
</dbReference>
<dbReference type="AlphaFoldDB" id="A0A9D4JV41"/>
<dbReference type="PROSITE" id="PS51257">
    <property type="entry name" value="PROKAR_LIPOPROTEIN"/>
    <property type="match status" value="1"/>
</dbReference>
<name>A0A9D4JV41_DREPO</name>
<evidence type="ECO:0000256" key="3">
    <source>
        <dbReference type="ARBA" id="ARBA00022989"/>
    </source>
</evidence>
<reference evidence="6" key="1">
    <citation type="journal article" date="2019" name="bioRxiv">
        <title>The Genome of the Zebra Mussel, Dreissena polymorpha: A Resource for Invasive Species Research.</title>
        <authorList>
            <person name="McCartney M.A."/>
            <person name="Auch B."/>
            <person name="Kono T."/>
            <person name="Mallez S."/>
            <person name="Zhang Y."/>
            <person name="Obille A."/>
            <person name="Becker A."/>
            <person name="Abrahante J.E."/>
            <person name="Garbe J."/>
            <person name="Badalamenti J.P."/>
            <person name="Herman A."/>
            <person name="Mangelson H."/>
            <person name="Liachko I."/>
            <person name="Sullivan S."/>
            <person name="Sone E.D."/>
            <person name="Koren S."/>
            <person name="Silverstein K.A.T."/>
            <person name="Beckman K.B."/>
            <person name="Gohl D.M."/>
        </authorList>
    </citation>
    <scope>NUCLEOTIDE SEQUENCE</scope>
    <source>
        <strain evidence="6">Duluth1</strain>
        <tissue evidence="6">Whole animal</tissue>
    </source>
</reference>
<dbReference type="PRINTS" id="PR02001">
    <property type="entry name" value="GCR1CAMPR"/>
</dbReference>
<accession>A0A9D4JV41</accession>
<evidence type="ECO:0000256" key="4">
    <source>
        <dbReference type="ARBA" id="ARBA00023136"/>
    </source>
</evidence>
<dbReference type="Proteomes" id="UP000828390">
    <property type="component" value="Unassembled WGS sequence"/>
</dbReference>
<protein>
    <submittedName>
        <fullName evidence="6">Uncharacterized protein</fullName>
    </submittedName>
</protein>
<comment type="subcellular location">
    <subcellularLocation>
        <location evidence="1">Membrane</location>
        <topology evidence="1">Multi-pass membrane protein</topology>
    </subcellularLocation>
</comment>
<evidence type="ECO:0000256" key="1">
    <source>
        <dbReference type="ARBA" id="ARBA00004141"/>
    </source>
</evidence>
<keyword evidence="2 5" id="KW-0812">Transmembrane</keyword>
<keyword evidence="4 5" id="KW-0472">Membrane</keyword>